<dbReference type="InterPro" id="IPR011037">
    <property type="entry name" value="Pyrv_Knase-like_insert_dom_sf"/>
</dbReference>
<dbReference type="PANTHER" id="PTHR48049:SF60">
    <property type="entry name" value="UDP-GLYCOSYLTRANSFERASE 91B1"/>
    <property type="match status" value="1"/>
</dbReference>
<dbReference type="CDD" id="cd03784">
    <property type="entry name" value="GT1_Gtf-like"/>
    <property type="match status" value="1"/>
</dbReference>
<dbReference type="PROSITE" id="PS00375">
    <property type="entry name" value="UDPGT"/>
    <property type="match status" value="1"/>
</dbReference>
<dbReference type="FunFam" id="3.40.50.2000:FF:000088">
    <property type="entry name" value="Glycosyltransferase"/>
    <property type="match status" value="1"/>
</dbReference>
<dbReference type="SUPFAM" id="SSF50800">
    <property type="entry name" value="PK beta-barrel domain-like"/>
    <property type="match status" value="1"/>
</dbReference>
<accession>A0A4Y7I9K6</accession>
<dbReference type="InterPro" id="IPR015806">
    <property type="entry name" value="Pyrv_Knase_insert_dom_sf"/>
</dbReference>
<keyword evidence="5" id="KW-1185">Reference proteome</keyword>
<evidence type="ECO:0000256" key="3">
    <source>
        <dbReference type="ARBA" id="ARBA00022679"/>
    </source>
</evidence>
<comment type="similarity">
    <text evidence="1">Belongs to the UDP-glycosyltransferase family.</text>
</comment>
<dbReference type="EMBL" id="CM010715">
    <property type="protein sequence ID" value="RZC45613.1"/>
    <property type="molecule type" value="Genomic_DNA"/>
</dbReference>
<dbReference type="FunFam" id="3.40.50.2000:FF:000037">
    <property type="entry name" value="Glycosyltransferase"/>
    <property type="match status" value="1"/>
</dbReference>
<reference evidence="4 5" key="1">
    <citation type="journal article" date="2018" name="Science">
        <title>The opium poppy genome and morphinan production.</title>
        <authorList>
            <person name="Guo L."/>
            <person name="Winzer T."/>
            <person name="Yang X."/>
            <person name="Li Y."/>
            <person name="Ning Z."/>
            <person name="He Z."/>
            <person name="Teodor R."/>
            <person name="Lu Y."/>
            <person name="Bowser T.A."/>
            <person name="Graham I.A."/>
            <person name="Ye K."/>
        </authorList>
    </citation>
    <scope>NUCLEOTIDE SEQUENCE [LARGE SCALE GENOMIC DNA]</scope>
    <source>
        <strain evidence="5">cv. HN1</strain>
        <tissue evidence="4">Leaves</tissue>
    </source>
</reference>
<dbReference type="Gramene" id="RZC45613">
    <property type="protein sequence ID" value="RZC45613"/>
    <property type="gene ID" value="C5167_038565"/>
</dbReference>
<gene>
    <name evidence="4" type="ORF">C5167_038565</name>
</gene>
<dbReference type="PANTHER" id="PTHR48049">
    <property type="entry name" value="GLYCOSYLTRANSFERASE"/>
    <property type="match status" value="1"/>
</dbReference>
<dbReference type="InterPro" id="IPR002213">
    <property type="entry name" value="UDP_glucos_trans"/>
</dbReference>
<dbReference type="GO" id="GO:0035251">
    <property type="term" value="F:UDP-glucosyltransferase activity"/>
    <property type="evidence" value="ECO:0007669"/>
    <property type="project" value="InterPro"/>
</dbReference>
<dbReference type="Gene3D" id="2.40.33.10">
    <property type="entry name" value="PK beta-barrel domain-like"/>
    <property type="match status" value="1"/>
</dbReference>
<dbReference type="GO" id="GO:0004743">
    <property type="term" value="F:pyruvate kinase activity"/>
    <property type="evidence" value="ECO:0007669"/>
    <property type="project" value="InterPro"/>
</dbReference>
<name>A0A4Y7I9K6_PAPSO</name>
<evidence type="ECO:0000313" key="5">
    <source>
        <dbReference type="Proteomes" id="UP000316621"/>
    </source>
</evidence>
<dbReference type="OMA" id="LWAYRAP"/>
<sequence>MIFVVVAVFESFFGIAIMDYRVPIDNKCAYLVVHLFQVMLDTIGPELQVLNKSEKSIALKAESSVVLTPDQDKETTSYVLPINYDGLAKAVKKGDTIFLGQYLFTGSETTSVWLEVSSVKEVDVVCTFKNAAVLLSPQLSTVLVFLKSSMATKNQDEDHQLHIVMVPWLAFGHLIPFLELSKSLAKMGHRISFISTPRNIQRLVKNQSSSPFINFVSIPLAKDENLRDQAEATIDLPLDEVPYLKKAYDSLEGPVSIFLETSRPDWIIYDFAPHWLPPIASRLDIPCCFFSIFNASVNCFFGPPSRHTESDKDDSVSRNRKMLEDFTATPSWIPFPTNLAFRMHEIRKVFGSIQINVSGVSDGRRFACTIQGCEVVAIRSCMEFESEHLGLLEKLFEKPIIPVGLLPPSPDVNDEDDKHEEWMKMREWLDKQEKKSVVYIALGTEAALTKEETSELALGLELSNIPFFWVLGKPTGSTDDPSSMLPEGFEERTKGKGFLCFSWAPQMRILGHPSLGGFLTHCGWSSVIEALGFGCPLILLPVINDQALNARTLVWKKVGLEIERDEEDGSFTREAVAKSLRTVTVDEVGETYRAKVKEMRQVFGNNLLHDGYVERFSQYLKEHRRSNADKLVKN</sequence>
<evidence type="ECO:0000313" key="4">
    <source>
        <dbReference type="EMBL" id="RZC45613.1"/>
    </source>
</evidence>
<keyword evidence="2" id="KW-0328">Glycosyltransferase</keyword>
<dbReference type="FunFam" id="2.40.33.10:FF:000004">
    <property type="entry name" value="Pyruvate kinase"/>
    <property type="match status" value="1"/>
</dbReference>
<dbReference type="InterPro" id="IPR035595">
    <property type="entry name" value="UDP_glycos_trans_CS"/>
</dbReference>
<dbReference type="Pfam" id="PF00201">
    <property type="entry name" value="UDPGT"/>
    <property type="match status" value="1"/>
</dbReference>
<organism evidence="4 5">
    <name type="scientific">Papaver somniferum</name>
    <name type="common">Opium poppy</name>
    <dbReference type="NCBI Taxonomy" id="3469"/>
    <lineage>
        <taxon>Eukaryota</taxon>
        <taxon>Viridiplantae</taxon>
        <taxon>Streptophyta</taxon>
        <taxon>Embryophyta</taxon>
        <taxon>Tracheophyta</taxon>
        <taxon>Spermatophyta</taxon>
        <taxon>Magnoliopsida</taxon>
        <taxon>Ranunculales</taxon>
        <taxon>Papaveraceae</taxon>
        <taxon>Papaveroideae</taxon>
        <taxon>Papaver</taxon>
    </lineage>
</organism>
<proteinExistence type="inferred from homology"/>
<protein>
    <submittedName>
        <fullName evidence="4">Uncharacterized protein</fullName>
    </submittedName>
</protein>
<dbReference type="Proteomes" id="UP000316621">
    <property type="component" value="Chromosome 1"/>
</dbReference>
<dbReference type="AlphaFoldDB" id="A0A4Y7I9K6"/>
<dbReference type="InterPro" id="IPR050481">
    <property type="entry name" value="UDP-glycosyltransf_plant"/>
</dbReference>
<dbReference type="STRING" id="3469.A0A4Y7I9K6"/>
<dbReference type="Gene3D" id="3.40.50.2000">
    <property type="entry name" value="Glycogen Phosphorylase B"/>
    <property type="match status" value="2"/>
</dbReference>
<evidence type="ECO:0000256" key="2">
    <source>
        <dbReference type="ARBA" id="ARBA00022676"/>
    </source>
</evidence>
<dbReference type="SUPFAM" id="SSF53756">
    <property type="entry name" value="UDP-Glycosyltransferase/glycogen phosphorylase"/>
    <property type="match status" value="1"/>
</dbReference>
<keyword evidence="3" id="KW-0808">Transferase</keyword>
<evidence type="ECO:0000256" key="1">
    <source>
        <dbReference type="ARBA" id="ARBA00009995"/>
    </source>
</evidence>